<dbReference type="Proteomes" id="UP000199492">
    <property type="component" value="Unassembled WGS sequence"/>
</dbReference>
<keyword evidence="4" id="KW-1185">Reference proteome</keyword>
<dbReference type="InterPro" id="IPR025698">
    <property type="entry name" value="2TM_dom"/>
</dbReference>
<evidence type="ECO:0000256" key="1">
    <source>
        <dbReference type="SAM" id="Phobius"/>
    </source>
</evidence>
<organism evidence="3 4">
    <name type="scientific">Winogradskyella thalassocola</name>
    <dbReference type="NCBI Taxonomy" id="262004"/>
    <lineage>
        <taxon>Bacteria</taxon>
        <taxon>Pseudomonadati</taxon>
        <taxon>Bacteroidota</taxon>
        <taxon>Flavobacteriia</taxon>
        <taxon>Flavobacteriales</taxon>
        <taxon>Flavobacteriaceae</taxon>
        <taxon>Winogradskyella</taxon>
    </lineage>
</organism>
<proteinExistence type="predicted"/>
<dbReference type="STRING" id="262004.SAMN04489796_1147"/>
<dbReference type="EMBL" id="FNCZ01000014">
    <property type="protein sequence ID" value="SDI59900.1"/>
    <property type="molecule type" value="Genomic_DNA"/>
</dbReference>
<dbReference type="Pfam" id="PF13239">
    <property type="entry name" value="2TM"/>
    <property type="match status" value="1"/>
</dbReference>
<feature type="domain" description="2TM" evidence="2">
    <location>
        <begin position="9"/>
        <end position="98"/>
    </location>
</feature>
<keyword evidence="1" id="KW-0472">Membrane</keyword>
<dbReference type="RefSeq" id="WP_092471139.1">
    <property type="nucleotide sequence ID" value="NZ_FNCZ01000014.1"/>
</dbReference>
<dbReference type="OrthoDB" id="8965954at2"/>
<gene>
    <name evidence="3" type="ORF">SAMN04489796_1147</name>
</gene>
<accession>A0A1G8LXM9</accession>
<feature type="transmembrane region" description="Helical" evidence="1">
    <location>
        <begin position="21"/>
        <end position="41"/>
    </location>
</feature>
<feature type="transmembrane region" description="Helical" evidence="1">
    <location>
        <begin position="61"/>
        <end position="84"/>
    </location>
</feature>
<evidence type="ECO:0000259" key="2">
    <source>
        <dbReference type="Pfam" id="PF13239"/>
    </source>
</evidence>
<dbReference type="AlphaFoldDB" id="A0A1G8LXM9"/>
<evidence type="ECO:0000313" key="3">
    <source>
        <dbReference type="EMBL" id="SDI59900.1"/>
    </source>
</evidence>
<keyword evidence="1" id="KW-1133">Transmembrane helix</keyword>
<reference evidence="4" key="1">
    <citation type="submission" date="2016-10" db="EMBL/GenBank/DDBJ databases">
        <authorList>
            <person name="Varghese N."/>
            <person name="Submissions S."/>
        </authorList>
    </citation>
    <scope>NUCLEOTIDE SEQUENCE [LARGE SCALE GENOMIC DNA]</scope>
    <source>
        <strain evidence="4">DSM 15363</strain>
    </source>
</reference>
<sequence>MDTNKSNFRKAKNKVEKLKRFYTHLAVYFIINSIITSVKVMSGTNSGETFEEAFFSFSTMASWLVWGLVIAIHAFSVFGLPLIVGDDWEERKIQQFMNEEFEHNKKYK</sequence>
<protein>
    <submittedName>
        <fullName evidence="3">2TM domain-containing protein</fullName>
    </submittedName>
</protein>
<keyword evidence="1" id="KW-0812">Transmembrane</keyword>
<name>A0A1G8LXM9_9FLAO</name>
<evidence type="ECO:0000313" key="4">
    <source>
        <dbReference type="Proteomes" id="UP000199492"/>
    </source>
</evidence>